<dbReference type="EMBL" id="LCIH01000015">
    <property type="protein sequence ID" value="KKT51145.1"/>
    <property type="molecule type" value="Genomic_DNA"/>
</dbReference>
<name>A0A0G1HW48_9BACT</name>
<organism evidence="1 2">
    <name type="scientific">Candidatus Collierbacteria bacterium GW2011_GWB2_44_22</name>
    <dbReference type="NCBI Taxonomy" id="1618387"/>
    <lineage>
        <taxon>Bacteria</taxon>
        <taxon>Candidatus Collieribacteriota</taxon>
    </lineage>
</organism>
<sequence length="257" mass="29280">MDFLAEFEMIAKKAVFSAKKLFTDSPSESLSAPIPEENVHFEKTFLMLERLQDSPFFEESTPENRYGMWQGRKIIGRDVAINGGVYLGGGVREAIVIDDEKQPELEELYQKLLLDIGDNGGDFKSYALRAVFDLVSKTLPYSSKGVEKIFQDTGAIPDQKIALSKYLRRGVGECRHQALLCGYLLERLVKEEYLAGKVSIDRNFVEGRGGHAWARYTTRDGRVVILDVAQNYLGYLKDMKVKNRKWFYERPGDKSLK</sequence>
<dbReference type="STRING" id="1618387.UW44_C0015G0016"/>
<dbReference type="AlphaFoldDB" id="A0A0G1HW48"/>
<reference evidence="1 2" key="1">
    <citation type="journal article" date="2015" name="Nature">
        <title>rRNA introns, odd ribosomes, and small enigmatic genomes across a large radiation of phyla.</title>
        <authorList>
            <person name="Brown C.T."/>
            <person name="Hug L.A."/>
            <person name="Thomas B.C."/>
            <person name="Sharon I."/>
            <person name="Castelle C.J."/>
            <person name="Singh A."/>
            <person name="Wilkins M.J."/>
            <person name="Williams K.H."/>
            <person name="Banfield J.F."/>
        </authorList>
    </citation>
    <scope>NUCLEOTIDE SEQUENCE [LARGE SCALE GENOMIC DNA]</scope>
</reference>
<comment type="caution">
    <text evidence="1">The sequence shown here is derived from an EMBL/GenBank/DDBJ whole genome shotgun (WGS) entry which is preliminary data.</text>
</comment>
<gene>
    <name evidence="1" type="ORF">UW44_C0015G0016</name>
</gene>
<protein>
    <recommendedName>
        <fullName evidence="3">Transglutaminase-like domain-containing protein</fullName>
    </recommendedName>
</protein>
<dbReference type="Proteomes" id="UP000034006">
    <property type="component" value="Unassembled WGS sequence"/>
</dbReference>
<proteinExistence type="predicted"/>
<evidence type="ECO:0008006" key="3">
    <source>
        <dbReference type="Google" id="ProtNLM"/>
    </source>
</evidence>
<evidence type="ECO:0000313" key="1">
    <source>
        <dbReference type="EMBL" id="KKT51145.1"/>
    </source>
</evidence>
<evidence type="ECO:0000313" key="2">
    <source>
        <dbReference type="Proteomes" id="UP000034006"/>
    </source>
</evidence>
<accession>A0A0G1HW48</accession>